<evidence type="ECO:0000259" key="4">
    <source>
        <dbReference type="Pfam" id="PF01755"/>
    </source>
</evidence>
<comment type="pathway">
    <text evidence="2">Glycan metabolism; lacto-N-neotetraose biosynthesis.</text>
</comment>
<reference evidence="5 6" key="1">
    <citation type="submission" date="2015-11" db="EMBL/GenBank/DDBJ databases">
        <title>Expanding the genomic diversity of Burkholderia species for the development of highly accurate diagnostics.</title>
        <authorList>
            <person name="Sahl J."/>
            <person name="Keim P."/>
            <person name="Wagner D."/>
        </authorList>
    </citation>
    <scope>NUCLEOTIDE SEQUENCE [LARGE SCALE GENOMIC DNA]</scope>
    <source>
        <strain evidence="5 6">MSMB1960WGS</strain>
    </source>
</reference>
<comment type="pathway">
    <text evidence="1">Bacterial outer membrane biogenesis; lipooligosaccharide biosynthesis.</text>
</comment>
<evidence type="ECO:0000313" key="6">
    <source>
        <dbReference type="Proteomes" id="UP000068603"/>
    </source>
</evidence>
<comment type="caution">
    <text evidence="5">The sequence shown here is derived from an EMBL/GenBank/DDBJ whole genome shotgun (WGS) entry which is preliminary data.</text>
</comment>
<accession>A0A106P4C6</accession>
<protein>
    <submittedName>
        <fullName evidence="5">Glycosyltransferase</fullName>
    </submittedName>
</protein>
<dbReference type="UniPathway" id="UPA00820"/>
<feature type="domain" description="Glycosyl transferase family 25" evidence="4">
    <location>
        <begin position="3"/>
        <end position="179"/>
    </location>
</feature>
<evidence type="ECO:0000313" key="5">
    <source>
        <dbReference type="EMBL" id="KWA59211.1"/>
    </source>
</evidence>
<dbReference type="RefSeq" id="WP_059810605.1">
    <property type="nucleotide sequence ID" value="NZ_JAXKSJ010000002.1"/>
</dbReference>
<dbReference type="EMBL" id="LPHB01000056">
    <property type="protein sequence ID" value="KWA59211.1"/>
    <property type="molecule type" value="Genomic_DNA"/>
</dbReference>
<dbReference type="GO" id="GO:0009103">
    <property type="term" value="P:lipopolysaccharide biosynthetic process"/>
    <property type="evidence" value="ECO:0007669"/>
    <property type="project" value="UniProtKB-KW"/>
</dbReference>
<sequence length="271" mass="29941">MFDIHVISLAGSPRRASIARAMAARGAAYRIEDAFDARRLDDHAFAAMTDRDRAIARYGRPLSRGEIGCFRSHRSVWAQVVRAGRDAIVLEDDALLDGAFFDAVLPASGRALAARADLVLLGRSKLARRHAARTYLHEPLKRAARVERLRIGVPFKQWTSGSVGYWISVAGARKALAHTDGAIGTLLDDWPWHRDHGGLRIAELRPYVVWEAFDAMPSSIESGRAALSARRHVLHEAALVPLRAVRLGCRWLAVATLAATASRNRLFPHHE</sequence>
<name>A0A106P4C6_9BURK</name>
<dbReference type="Pfam" id="PF01755">
    <property type="entry name" value="Glyco_transf_25"/>
    <property type="match status" value="1"/>
</dbReference>
<evidence type="ECO:0000256" key="3">
    <source>
        <dbReference type="ARBA" id="ARBA00022985"/>
    </source>
</evidence>
<dbReference type="InterPro" id="IPR002654">
    <property type="entry name" value="Glyco_trans_25"/>
</dbReference>
<gene>
    <name evidence="5" type="ORF">WT44_20835</name>
</gene>
<evidence type="ECO:0000256" key="2">
    <source>
        <dbReference type="ARBA" id="ARBA00005222"/>
    </source>
</evidence>
<dbReference type="AlphaFoldDB" id="A0A106P4C6"/>
<proteinExistence type="predicted"/>
<keyword evidence="5" id="KW-0808">Transferase</keyword>
<keyword evidence="3" id="KW-0448">Lipopolysaccharide biosynthesis</keyword>
<dbReference type="Proteomes" id="UP000068603">
    <property type="component" value="Unassembled WGS sequence"/>
</dbReference>
<evidence type="ECO:0000256" key="1">
    <source>
        <dbReference type="ARBA" id="ARBA00005068"/>
    </source>
</evidence>
<dbReference type="UniPathway" id="UPA00501"/>
<dbReference type="GO" id="GO:0016740">
    <property type="term" value="F:transferase activity"/>
    <property type="evidence" value="ECO:0007669"/>
    <property type="project" value="UniProtKB-KW"/>
</dbReference>
<dbReference type="STRING" id="1503054.WT74_23230"/>
<dbReference type="CDD" id="cd06532">
    <property type="entry name" value="Glyco_transf_25"/>
    <property type="match status" value="1"/>
</dbReference>
<organism evidence="5">
    <name type="scientific">Burkholderia stagnalis</name>
    <dbReference type="NCBI Taxonomy" id="1503054"/>
    <lineage>
        <taxon>Bacteria</taxon>
        <taxon>Pseudomonadati</taxon>
        <taxon>Pseudomonadota</taxon>
        <taxon>Betaproteobacteria</taxon>
        <taxon>Burkholderiales</taxon>
        <taxon>Burkholderiaceae</taxon>
        <taxon>Burkholderia</taxon>
        <taxon>Burkholderia cepacia complex</taxon>
    </lineage>
</organism>